<evidence type="ECO:0000313" key="1">
    <source>
        <dbReference type="Ensembl" id="ENSOMYP00000076174.2"/>
    </source>
</evidence>
<accession>A0A8C7T3W9</accession>
<evidence type="ECO:0000313" key="2">
    <source>
        <dbReference type="Proteomes" id="UP000694395"/>
    </source>
</evidence>
<dbReference type="Ensembl" id="ENSOMYT00000082905.2">
    <property type="protein sequence ID" value="ENSOMYP00000076174.2"/>
    <property type="gene ID" value="ENSOMYG00000035225.2"/>
</dbReference>
<keyword evidence="2" id="KW-1185">Reference proteome</keyword>
<dbReference type="AlphaFoldDB" id="A0A8C7T3W9"/>
<reference evidence="1" key="1">
    <citation type="submission" date="2020-07" db="EMBL/GenBank/DDBJ databases">
        <title>A long reads based de novo assembly of the rainbow trout Arlee double haploid line genome.</title>
        <authorList>
            <person name="Gao G."/>
            <person name="Palti Y."/>
        </authorList>
    </citation>
    <scope>NUCLEOTIDE SEQUENCE [LARGE SCALE GENOMIC DNA]</scope>
</reference>
<reference evidence="1" key="2">
    <citation type="submission" date="2025-08" db="UniProtKB">
        <authorList>
            <consortium name="Ensembl"/>
        </authorList>
    </citation>
    <scope>IDENTIFICATION</scope>
</reference>
<dbReference type="PANTHER" id="PTHR32205:SF5">
    <property type="entry name" value="ARCHAEMETZINCIN-2"/>
    <property type="match status" value="1"/>
</dbReference>
<dbReference type="Proteomes" id="UP000694395">
    <property type="component" value="Chromosome 20"/>
</dbReference>
<reference evidence="1" key="3">
    <citation type="submission" date="2025-09" db="UniProtKB">
        <authorList>
            <consortium name="Ensembl"/>
        </authorList>
    </citation>
    <scope>IDENTIFICATION</scope>
</reference>
<name>A0A8C7T3W9_ONCMY</name>
<organism evidence="1 2">
    <name type="scientific">Oncorhynchus mykiss</name>
    <name type="common">Rainbow trout</name>
    <name type="synonym">Salmo gairdneri</name>
    <dbReference type="NCBI Taxonomy" id="8022"/>
    <lineage>
        <taxon>Eukaryota</taxon>
        <taxon>Metazoa</taxon>
        <taxon>Chordata</taxon>
        <taxon>Craniata</taxon>
        <taxon>Vertebrata</taxon>
        <taxon>Euteleostomi</taxon>
        <taxon>Actinopterygii</taxon>
        <taxon>Neopterygii</taxon>
        <taxon>Teleostei</taxon>
        <taxon>Protacanthopterygii</taxon>
        <taxon>Salmoniformes</taxon>
        <taxon>Salmonidae</taxon>
        <taxon>Salmoninae</taxon>
        <taxon>Oncorhynchus</taxon>
    </lineage>
</organism>
<sequence length="183" mass="20723">MTDPKEMQHPPETRRTALVSRRCDLSDRYCKYSRQERRLLEEGLHPGDGSWFRLITVYADSDWIPSNPYRSTPIKGHSSYGEGETGQYVEWLRDYCQAFFGLMVKLLPPVTTAAMVCAFRVNCSSRNLQIHTGERNHLMAYPGHGPGFPFGDVSSVSKRFITQGFNQSTQCTLVAPAGQNNLE</sequence>
<dbReference type="InterPro" id="IPR052009">
    <property type="entry name" value="Archaemetzincin"/>
</dbReference>
<proteinExistence type="predicted"/>
<dbReference type="PANTHER" id="PTHR32205">
    <property type="entry name" value="ARCHAEMETZINCIN-2-RELATED"/>
    <property type="match status" value="1"/>
</dbReference>
<protein>
    <submittedName>
        <fullName evidence="1">Uncharacterized protein</fullName>
    </submittedName>
</protein>